<sequence length="135" mass="13928">MVDHRELFEDVTATLAHAGFDTGRGPSGLRIGHRPQGVVVGWTPTEAWADDPSGRPDGVDWREGVDGADVAAGPLPAEGVRAAVSGAVAVVLRASGYQVTETGADSLLVTAGPPRAETAPDPRAEPAGVPEQWWG</sequence>
<proteinExistence type="predicted"/>
<comment type="caution">
    <text evidence="2">The sequence shown here is derived from an EMBL/GenBank/DDBJ whole genome shotgun (WGS) entry which is preliminary data.</text>
</comment>
<keyword evidence="3" id="KW-1185">Reference proteome</keyword>
<gene>
    <name evidence="2" type="ORF">ACFP0N_09590</name>
</gene>
<dbReference type="EMBL" id="JBHSOD010000008">
    <property type="protein sequence ID" value="MFC5885223.1"/>
    <property type="molecule type" value="Genomic_DNA"/>
</dbReference>
<accession>A0ABW1EUC5</accession>
<organism evidence="2 3">
    <name type="scientific">Kitasatospora aburaviensis</name>
    <dbReference type="NCBI Taxonomy" id="67265"/>
    <lineage>
        <taxon>Bacteria</taxon>
        <taxon>Bacillati</taxon>
        <taxon>Actinomycetota</taxon>
        <taxon>Actinomycetes</taxon>
        <taxon>Kitasatosporales</taxon>
        <taxon>Streptomycetaceae</taxon>
        <taxon>Kitasatospora</taxon>
    </lineage>
</organism>
<name>A0ABW1EUC5_9ACTN</name>
<protein>
    <submittedName>
        <fullName evidence="2">Uncharacterized protein</fullName>
    </submittedName>
</protein>
<dbReference type="RefSeq" id="WP_313762013.1">
    <property type="nucleotide sequence ID" value="NZ_BAAAVH010000077.1"/>
</dbReference>
<evidence type="ECO:0000313" key="2">
    <source>
        <dbReference type="EMBL" id="MFC5885223.1"/>
    </source>
</evidence>
<feature type="region of interest" description="Disordered" evidence="1">
    <location>
        <begin position="108"/>
        <end position="135"/>
    </location>
</feature>
<evidence type="ECO:0000313" key="3">
    <source>
        <dbReference type="Proteomes" id="UP001596067"/>
    </source>
</evidence>
<evidence type="ECO:0000256" key="1">
    <source>
        <dbReference type="SAM" id="MobiDB-lite"/>
    </source>
</evidence>
<reference evidence="3" key="1">
    <citation type="journal article" date="2019" name="Int. J. Syst. Evol. Microbiol.">
        <title>The Global Catalogue of Microorganisms (GCM) 10K type strain sequencing project: providing services to taxonomists for standard genome sequencing and annotation.</title>
        <authorList>
            <consortium name="The Broad Institute Genomics Platform"/>
            <consortium name="The Broad Institute Genome Sequencing Center for Infectious Disease"/>
            <person name="Wu L."/>
            <person name="Ma J."/>
        </authorList>
    </citation>
    <scope>NUCLEOTIDE SEQUENCE [LARGE SCALE GENOMIC DNA]</scope>
    <source>
        <strain evidence="3">CGMCC 4.1469</strain>
    </source>
</reference>
<dbReference type="Proteomes" id="UP001596067">
    <property type="component" value="Unassembled WGS sequence"/>
</dbReference>